<evidence type="ECO:0000313" key="4">
    <source>
        <dbReference type="Proteomes" id="UP000077339"/>
    </source>
</evidence>
<feature type="chain" id="PRO_5008047390" evidence="2">
    <location>
        <begin position="20"/>
        <end position="1307"/>
    </location>
</feature>
<comment type="caution">
    <text evidence="3">The sequence shown here is derived from an EMBL/GenBank/DDBJ whole genome shotgun (WGS) entry which is preliminary data.</text>
</comment>
<protein>
    <submittedName>
        <fullName evidence="3">Uncharacterized protein</fullName>
    </submittedName>
</protein>
<keyword evidence="1" id="KW-0175">Coiled coil</keyword>
<dbReference type="Proteomes" id="UP000077339">
    <property type="component" value="Unassembled WGS sequence"/>
</dbReference>
<evidence type="ECO:0000256" key="1">
    <source>
        <dbReference type="SAM" id="Coils"/>
    </source>
</evidence>
<gene>
    <name evidence="3" type="ORF">AT15_05815</name>
</gene>
<name>A0A176K2S2_9BACT</name>
<dbReference type="RefSeq" id="WP_084251400.1">
    <property type="nucleotide sequence ID" value="NZ_JFHK01000003.1"/>
</dbReference>
<sequence length="1307" mass="149994">MKKYFAMWFFILLSLVALSEPTNALEHQISSISELNKAYSRALQNLIDHTGLFKSGSDYFYDALYSKDPLLKRFQSDVAEKVKKINEARSRGASQEELVKLQLEYQKAKLMENKQLVALVESNLYNSIDYVVSESLKGSLETATKVINDVLSNWRSILEPLLEGDFGGVIKNAILQLIDSTYKVTFIDYCKNNYGATDKIANYWWKTYFVEPFQNSEEKKLLDKVLTKASDDLKEKLKSKLTERLKLVILNKGGELTKDAIEETVKNKAEGILKNLIETPSLIVELFVKYYNVADFQLMFNDLATNEIFFIKQIRELVGNDESEINRCYFDKAYFLEKKKQSLNKQLPDMKPHNSTKSITTKEEIIPEEITEKIQKTISKEDPALEISTVESIEKQLETMNSSLPGEIIPFPDKSEQLIEELFAKLENDEISLGAYKAEAQQVISLYSSSVALAKNKILESLKAQYEKGELSYDEYSNRKKEVVKKVDKYIAAVSDRYAKFELKIKDAQSTFKKQFFNTVSSVDIGNEIRNIDSTMNRKIEDFKKLYHNKTGQYVPQYTVSVSFTQMINAFSNENNGFGKSFVANLYSNSPSVFLLEHGSWIVENLLALFYEENQLIQNLLDSTNKLWEELLTLFDNVPKYYYTNESGENLLVDGINSIQSLRNSLLNRLQALMNWESPLSDWTYLLEEKNAKTKIYLEAYLVFQQEKVELFNEFLQRLTDDFDSLEVRYLEAWRTDRIEGMCQTLVNMWHEKITPDTAKEKLKLLALSTKDVDAQYQNWLQLREDLSQLSNEINSIKNDGVSLLNLAESQVTSNYMKALIEKNEKLKNEASQSLKNYEKASLDDYRHDLIGRIRDFSNKIVDFENYPDDLIRGERAYYIRILIRNAGIQKEGMSYPLSFDNPYIAGATNGNLEMALKLCESFRDFLKEAETRSLAKNEANKVMEKFLDDIEPDVEKIVAKGNFITRERKEELLSLLDEAHESAIETIKSYGVDTGYDFYFAREEEIRRKIENMVVREAKTGAQPSKEGGSFHVIEKPTKLVQDEIIWLDVMNKGYPGYRFSMSPDGEKLLIELQANTSADKRFRLYNLAKHEFEQLVLPSKATEIISSGGYNFNWTADNELYIYSYDGKGVIITDNGNVEDKPITTITGVALYGSSSSGEFILARELYGKIYLLKSDDASYRNIGTSYKDKALQWIPGTDMVFFIDESNMVNVYDAQKDSLSTYQTLFDGYVCAVLPGGKWFVFGEGFELKAMKIDGSEITTLLRLEESSLALIAGVYPLYGNNILVLWMNHGDKFDYGVQVCTIE</sequence>
<feature type="signal peptide" evidence="2">
    <location>
        <begin position="1"/>
        <end position="19"/>
    </location>
</feature>
<evidence type="ECO:0000256" key="2">
    <source>
        <dbReference type="SAM" id="SignalP"/>
    </source>
</evidence>
<accession>A0A176K2S2</accession>
<dbReference type="SUPFAM" id="SSF69304">
    <property type="entry name" value="Tricorn protease N-terminal domain"/>
    <property type="match status" value="1"/>
</dbReference>
<dbReference type="OrthoDB" id="39171at2"/>
<keyword evidence="2" id="KW-0732">Signal</keyword>
<reference evidence="3 4" key="1">
    <citation type="submission" date="2014-02" db="EMBL/GenBank/DDBJ databases">
        <title>Kosmotoga genome sequencing.</title>
        <authorList>
            <person name="Pollo S.M."/>
            <person name="Charchuk R."/>
            <person name="Nesbo C.L."/>
        </authorList>
    </citation>
    <scope>NUCLEOTIDE SEQUENCE [LARGE SCALE GENOMIC DNA]</scope>
    <source>
        <strain evidence="3 4">S304</strain>
    </source>
</reference>
<evidence type="ECO:0000313" key="3">
    <source>
        <dbReference type="EMBL" id="OAA31590.1"/>
    </source>
</evidence>
<dbReference type="PATRIC" id="fig|1453497.3.peg.1158"/>
<keyword evidence="4" id="KW-1185">Reference proteome</keyword>
<dbReference type="EMBL" id="JFHK01000003">
    <property type="protein sequence ID" value="OAA31590.1"/>
    <property type="molecule type" value="Genomic_DNA"/>
</dbReference>
<proteinExistence type="predicted"/>
<dbReference type="STRING" id="1453497.AT15_05815"/>
<organism evidence="3 4">
    <name type="scientific">Kosmotoga arenicorallina S304</name>
    <dbReference type="NCBI Taxonomy" id="1453497"/>
    <lineage>
        <taxon>Bacteria</taxon>
        <taxon>Thermotogati</taxon>
        <taxon>Thermotogota</taxon>
        <taxon>Thermotogae</taxon>
        <taxon>Kosmotogales</taxon>
        <taxon>Kosmotogaceae</taxon>
        <taxon>Kosmotoga</taxon>
    </lineage>
</organism>
<feature type="coiled-coil region" evidence="1">
    <location>
        <begin position="780"/>
        <end position="844"/>
    </location>
</feature>